<evidence type="ECO:0000256" key="5">
    <source>
        <dbReference type="ARBA" id="ARBA00022884"/>
    </source>
</evidence>
<organism evidence="12 13">
    <name type="scientific">Duganella fentianensis</name>
    <dbReference type="NCBI Taxonomy" id="2692177"/>
    <lineage>
        <taxon>Bacteria</taxon>
        <taxon>Pseudomonadati</taxon>
        <taxon>Pseudomonadota</taxon>
        <taxon>Betaproteobacteria</taxon>
        <taxon>Burkholderiales</taxon>
        <taxon>Oxalobacteraceae</taxon>
        <taxon>Telluria group</taxon>
        <taxon>Duganella</taxon>
    </lineage>
</organism>
<name>A0A845HXF8_9BURK</name>
<sequence length="332" mass="37165">MRQQKDVSPPSTPQERPQNSLQAQFVTITEEEAGQRIDNYLLRVCKGVPKSHVYRILRSGEVRVNKGRIDQLYRLVAGDMVRIPPIRIAEKAENSHVPAAEFSVIFEDAHLLVIDKPAGVAVHGGSGVSFGVIEQLRAARPEAKFLELVHRLDRDTSGLLLLAKKRSALTSLHEQMRDGHTDKRYLTMVAGDWKNARQHVKLALHKYSTADGERRVAVQADGQPSHTVFTLLKKFKDYALLEAELKTGRTHQIRVHTSASGFPILGDDKYGDFALNKALQKATDERGALKRMFLHAYQITFTHPESGKIMTLKAPLAPECERFLLSLGKPVN</sequence>
<dbReference type="CDD" id="cd02869">
    <property type="entry name" value="PseudoU_synth_RluA_like"/>
    <property type="match status" value="1"/>
</dbReference>
<dbReference type="Gene3D" id="3.30.2350.10">
    <property type="entry name" value="Pseudouridine synthase"/>
    <property type="match status" value="1"/>
</dbReference>
<dbReference type="PROSITE" id="PS50889">
    <property type="entry name" value="S4"/>
    <property type="match status" value="1"/>
</dbReference>
<dbReference type="GO" id="GO:0000455">
    <property type="term" value="P:enzyme-directed rRNA pseudouridine synthesis"/>
    <property type="evidence" value="ECO:0007669"/>
    <property type="project" value="TreeGrafter"/>
</dbReference>
<evidence type="ECO:0000256" key="3">
    <source>
        <dbReference type="ARBA" id="ARBA00010876"/>
    </source>
</evidence>
<dbReference type="NCBIfam" id="TIGR00005">
    <property type="entry name" value="rluA_subfam"/>
    <property type="match status" value="1"/>
</dbReference>
<reference evidence="12" key="1">
    <citation type="submission" date="2019-12" db="EMBL/GenBank/DDBJ databases">
        <title>Novel species isolated from a subtropical stream in China.</title>
        <authorList>
            <person name="Lu H."/>
        </authorList>
    </citation>
    <scope>NUCLEOTIDE SEQUENCE [LARGE SCALE GENOMIC DNA]</scope>
    <source>
        <strain evidence="12">FT93W</strain>
    </source>
</reference>
<evidence type="ECO:0000256" key="2">
    <source>
        <dbReference type="ARBA" id="ARBA00002876"/>
    </source>
</evidence>
<evidence type="ECO:0000256" key="9">
    <source>
        <dbReference type="RuleBase" id="RU362028"/>
    </source>
</evidence>
<dbReference type="GO" id="GO:0160141">
    <property type="term" value="F:23S rRNA pseudouridine(955/2504/2580) synthase activity"/>
    <property type="evidence" value="ECO:0007669"/>
    <property type="project" value="UniProtKB-EC"/>
</dbReference>
<evidence type="ECO:0000313" key="12">
    <source>
        <dbReference type="EMBL" id="MYN44211.1"/>
    </source>
</evidence>
<dbReference type="PROSITE" id="PS01129">
    <property type="entry name" value="PSI_RLU"/>
    <property type="match status" value="1"/>
</dbReference>
<dbReference type="EC" id="5.4.99.-" evidence="9"/>
<evidence type="ECO:0000313" key="13">
    <source>
        <dbReference type="Proteomes" id="UP000444316"/>
    </source>
</evidence>
<evidence type="ECO:0000256" key="8">
    <source>
        <dbReference type="PROSITE-ProRule" id="PRU00182"/>
    </source>
</evidence>
<accession>A0A845HXF8</accession>
<dbReference type="Gene3D" id="3.10.290.10">
    <property type="entry name" value="RNA-binding S4 domain"/>
    <property type="match status" value="1"/>
</dbReference>
<dbReference type="RefSeq" id="WP_161033939.1">
    <property type="nucleotide sequence ID" value="NZ_WWCL01000001.1"/>
</dbReference>
<dbReference type="AlphaFoldDB" id="A0A845HXF8"/>
<feature type="domain" description="RNA-binding S4" evidence="11">
    <location>
        <begin position="35"/>
        <end position="96"/>
    </location>
</feature>
<keyword evidence="5 8" id="KW-0694">RNA-binding</keyword>
<dbReference type="SMART" id="SM00363">
    <property type="entry name" value="S4"/>
    <property type="match status" value="1"/>
</dbReference>
<feature type="active site" evidence="7">
    <location>
        <position position="153"/>
    </location>
</feature>
<dbReference type="Proteomes" id="UP000444316">
    <property type="component" value="Unassembled WGS sequence"/>
</dbReference>
<dbReference type="InterPro" id="IPR050188">
    <property type="entry name" value="RluA_PseudoU_synthase"/>
</dbReference>
<gene>
    <name evidence="12" type="ORF">GTP23_03900</name>
</gene>
<dbReference type="InterPro" id="IPR006225">
    <property type="entry name" value="PsdUridine_synth_RluC/D"/>
</dbReference>
<evidence type="ECO:0000259" key="11">
    <source>
        <dbReference type="SMART" id="SM00363"/>
    </source>
</evidence>
<dbReference type="InterPro" id="IPR006145">
    <property type="entry name" value="PsdUridine_synth_RsuA/RluA"/>
</dbReference>
<comment type="catalytic activity">
    <reaction evidence="1">
        <text>uridine(955/2504/2580) in 23S rRNA = pseudouridine(955/2504/2580) in 23S rRNA</text>
        <dbReference type="Rhea" id="RHEA:42528"/>
        <dbReference type="Rhea" id="RHEA-COMP:10099"/>
        <dbReference type="Rhea" id="RHEA-COMP:10100"/>
        <dbReference type="ChEBI" id="CHEBI:65314"/>
        <dbReference type="ChEBI" id="CHEBI:65315"/>
        <dbReference type="EC" id="5.4.99.24"/>
    </reaction>
</comment>
<keyword evidence="4" id="KW-0698">rRNA processing</keyword>
<dbReference type="PANTHER" id="PTHR21600:SF92">
    <property type="entry name" value="RIBOSOMAL LARGE SUBUNIT PSEUDOURIDINE SYNTHASE C"/>
    <property type="match status" value="1"/>
</dbReference>
<dbReference type="InterPro" id="IPR020103">
    <property type="entry name" value="PsdUridine_synth_cat_dom_sf"/>
</dbReference>
<evidence type="ECO:0000256" key="6">
    <source>
        <dbReference type="ARBA" id="ARBA00023235"/>
    </source>
</evidence>
<comment type="function">
    <text evidence="2">Responsible for synthesis of pseudouridine from uracil at positions 955, 2504 and 2580 in 23S ribosomal RNA.</text>
</comment>
<feature type="region of interest" description="Disordered" evidence="10">
    <location>
        <begin position="1"/>
        <end position="20"/>
    </location>
</feature>
<keyword evidence="6 9" id="KW-0413">Isomerase</keyword>
<comment type="similarity">
    <text evidence="3 9">Belongs to the pseudouridine synthase RluA family.</text>
</comment>
<keyword evidence="13" id="KW-1185">Reference proteome</keyword>
<evidence type="ECO:0000256" key="1">
    <source>
        <dbReference type="ARBA" id="ARBA00000381"/>
    </source>
</evidence>
<dbReference type="Pfam" id="PF00849">
    <property type="entry name" value="PseudoU_synth_2"/>
    <property type="match status" value="1"/>
</dbReference>
<dbReference type="InterPro" id="IPR002942">
    <property type="entry name" value="S4_RNA-bd"/>
</dbReference>
<dbReference type="EMBL" id="WWCL01000001">
    <property type="protein sequence ID" value="MYN44211.1"/>
    <property type="molecule type" value="Genomic_DNA"/>
</dbReference>
<dbReference type="PANTHER" id="PTHR21600">
    <property type="entry name" value="MITOCHONDRIAL RNA PSEUDOURIDINE SYNTHASE"/>
    <property type="match status" value="1"/>
</dbReference>
<protein>
    <recommendedName>
        <fullName evidence="9">Pseudouridine synthase</fullName>
        <ecNumber evidence="9">5.4.99.-</ecNumber>
    </recommendedName>
</protein>
<evidence type="ECO:0000256" key="10">
    <source>
        <dbReference type="SAM" id="MobiDB-lite"/>
    </source>
</evidence>
<dbReference type="InterPro" id="IPR006224">
    <property type="entry name" value="PsdUridine_synth_RluA-like_CS"/>
</dbReference>
<proteinExistence type="inferred from homology"/>
<dbReference type="GO" id="GO:0003723">
    <property type="term" value="F:RNA binding"/>
    <property type="evidence" value="ECO:0007669"/>
    <property type="project" value="UniProtKB-KW"/>
</dbReference>
<comment type="caution">
    <text evidence="12">The sequence shown here is derived from an EMBL/GenBank/DDBJ whole genome shotgun (WGS) entry which is preliminary data.</text>
</comment>
<dbReference type="InterPro" id="IPR036986">
    <property type="entry name" value="S4_RNA-bd_sf"/>
</dbReference>
<dbReference type="SUPFAM" id="SSF55174">
    <property type="entry name" value="Alpha-L RNA-binding motif"/>
    <property type="match status" value="1"/>
</dbReference>
<dbReference type="CDD" id="cd00165">
    <property type="entry name" value="S4"/>
    <property type="match status" value="1"/>
</dbReference>
<evidence type="ECO:0000256" key="4">
    <source>
        <dbReference type="ARBA" id="ARBA00022552"/>
    </source>
</evidence>
<dbReference type="SUPFAM" id="SSF55120">
    <property type="entry name" value="Pseudouridine synthase"/>
    <property type="match status" value="1"/>
</dbReference>
<evidence type="ECO:0000256" key="7">
    <source>
        <dbReference type="PIRSR" id="PIRSR606225-1"/>
    </source>
</evidence>
<comment type="catalytic activity">
    <reaction evidence="9">
        <text>a uridine in RNA = a pseudouridine in RNA</text>
        <dbReference type="Rhea" id="RHEA:48348"/>
        <dbReference type="Rhea" id="RHEA-COMP:12068"/>
        <dbReference type="Rhea" id="RHEA-COMP:12069"/>
        <dbReference type="ChEBI" id="CHEBI:65314"/>
        <dbReference type="ChEBI" id="CHEBI:65315"/>
    </reaction>
</comment>
<dbReference type="Pfam" id="PF01479">
    <property type="entry name" value="S4"/>
    <property type="match status" value="1"/>
</dbReference>